<proteinExistence type="predicted"/>
<protein>
    <recommendedName>
        <fullName evidence="4">DUF3306 domain-containing protein</fullName>
    </recommendedName>
</protein>
<dbReference type="OrthoDB" id="6263687at2"/>
<evidence type="ECO:0000256" key="1">
    <source>
        <dbReference type="SAM" id="MobiDB-lite"/>
    </source>
</evidence>
<evidence type="ECO:0008006" key="4">
    <source>
        <dbReference type="Google" id="ProtNLM"/>
    </source>
</evidence>
<evidence type="ECO:0000313" key="2">
    <source>
        <dbReference type="EMBL" id="ADN77790.1"/>
    </source>
</evidence>
<gene>
    <name evidence="2" type="ordered locus">Fbal_3594</name>
</gene>
<feature type="region of interest" description="Disordered" evidence="1">
    <location>
        <begin position="15"/>
        <end position="84"/>
    </location>
</feature>
<dbReference type="RefSeq" id="WP_013347096.1">
    <property type="nucleotide sequence ID" value="NC_014541.1"/>
</dbReference>
<dbReference type="EMBL" id="CP002209">
    <property type="protein sequence ID" value="ADN77790.1"/>
    <property type="molecule type" value="Genomic_DNA"/>
</dbReference>
<keyword evidence="3" id="KW-1185">Reference proteome</keyword>
<evidence type="ECO:0000313" key="3">
    <source>
        <dbReference type="Proteomes" id="UP000006683"/>
    </source>
</evidence>
<dbReference type="Proteomes" id="UP000006683">
    <property type="component" value="Chromosome"/>
</dbReference>
<dbReference type="eggNOG" id="ENOG5032ZGA">
    <property type="taxonomic scope" value="Bacteria"/>
</dbReference>
<sequence>MSFLSRWQQRKAEVAKEAEEAELVRDTVEPVDDAEPTAEAAAPVEGQTEAQVEAAAEEAAEAEALPDPTSIEQGGSFADYLKPGVDPTQRKEALRALWKQPQYNIRDGLCEYDLDYAAQPKLTAAVAAEVAKKVFRHVTEAVEQVDEAVAQQETKLEAADSERAEGVELAQAESAQTPSELPNVREDIGQNDPQEGGETESTRSQA</sequence>
<feature type="compositionally biased region" description="Basic and acidic residues" evidence="1">
    <location>
        <begin position="15"/>
        <end position="28"/>
    </location>
</feature>
<dbReference type="HOGENOM" id="CLU_1389384_0_0_6"/>
<dbReference type="STRING" id="550540.Fbal_3594"/>
<feature type="compositionally biased region" description="Low complexity" evidence="1">
    <location>
        <begin position="37"/>
        <end position="54"/>
    </location>
</feature>
<organism evidence="2 3">
    <name type="scientific">Ferrimonas balearica (strain DSM 9799 / CCM 4581 / KCTC 23876 / PAT)</name>
    <dbReference type="NCBI Taxonomy" id="550540"/>
    <lineage>
        <taxon>Bacteria</taxon>
        <taxon>Pseudomonadati</taxon>
        <taxon>Pseudomonadota</taxon>
        <taxon>Gammaproteobacteria</taxon>
        <taxon>Alteromonadales</taxon>
        <taxon>Ferrimonadaceae</taxon>
        <taxon>Ferrimonas</taxon>
    </lineage>
</organism>
<reference evidence="2 3" key="1">
    <citation type="journal article" date="2010" name="Stand. Genomic Sci.">
        <title>Complete genome sequence of Ferrimonas balearica type strain (PAT).</title>
        <authorList>
            <person name="Nolan M."/>
            <person name="Sikorski J."/>
            <person name="Davenport K."/>
            <person name="Lucas S."/>
            <person name="Glavina Del Rio T."/>
            <person name="Tice H."/>
            <person name="Cheng J."/>
            <person name="Goodwin L."/>
            <person name="Pitluck S."/>
            <person name="Liolios K."/>
            <person name="Ivanova N."/>
            <person name="Mavromatis K."/>
            <person name="Ovchinnikova G."/>
            <person name="Pati A."/>
            <person name="Chen A."/>
            <person name="Palaniappan K."/>
            <person name="Land M."/>
            <person name="Hauser L."/>
            <person name="Chang Y."/>
            <person name="Jeffries C."/>
            <person name="Tapia R."/>
            <person name="Brettin T."/>
            <person name="Detter J."/>
            <person name="Han C."/>
            <person name="Yasawong M."/>
            <person name="Rohde M."/>
            <person name="Tindall B."/>
            <person name="Goker M."/>
            <person name="Woyke T."/>
            <person name="Bristow J."/>
            <person name="Eisen J."/>
            <person name="Markowitz V."/>
            <person name="Hugenholtz P."/>
            <person name="Kyrpides N."/>
            <person name="Klenk H."/>
            <person name="Lapidus A."/>
        </authorList>
    </citation>
    <scope>NUCLEOTIDE SEQUENCE [LARGE SCALE GENOMIC DNA]</scope>
    <source>
        <strain evidence="3">DSM 9799 / CCM 4581 / KCTC 23876 / PAT</strain>
    </source>
</reference>
<dbReference type="InterPro" id="IPR021735">
    <property type="entry name" value="DUF3306"/>
</dbReference>
<dbReference type="AlphaFoldDB" id="E1SPH3"/>
<dbReference type="GeneID" id="67183798"/>
<accession>E1SPH3</accession>
<dbReference type="Pfam" id="PF11748">
    <property type="entry name" value="DUF3306"/>
    <property type="match status" value="1"/>
</dbReference>
<name>E1SPH3_FERBD</name>
<dbReference type="KEGG" id="fbl:Fbal_3594"/>
<feature type="compositionally biased region" description="Basic and acidic residues" evidence="1">
    <location>
        <begin position="154"/>
        <end position="166"/>
    </location>
</feature>
<feature type="region of interest" description="Disordered" evidence="1">
    <location>
        <begin position="153"/>
        <end position="206"/>
    </location>
</feature>